<dbReference type="InterPro" id="IPR036680">
    <property type="entry name" value="SPOR-like_sf"/>
</dbReference>
<feature type="compositionally biased region" description="Acidic residues" evidence="1">
    <location>
        <begin position="49"/>
        <end position="64"/>
    </location>
</feature>
<evidence type="ECO:0000259" key="2">
    <source>
        <dbReference type="PROSITE" id="PS51724"/>
    </source>
</evidence>
<feature type="region of interest" description="Disordered" evidence="1">
    <location>
        <begin position="40"/>
        <end position="105"/>
    </location>
</feature>
<gene>
    <name evidence="3" type="ORF">ISO4_02879</name>
</gene>
<protein>
    <recommendedName>
        <fullName evidence="2">SPOR domain-containing protein</fullName>
    </recommendedName>
</protein>
<dbReference type="PANTHER" id="PTHR38687">
    <property type="entry name" value="CELL DIVISION PROTEIN DEDD-RELATED"/>
    <property type="match status" value="1"/>
</dbReference>
<dbReference type="SUPFAM" id="SSF110997">
    <property type="entry name" value="Sporulation related repeat"/>
    <property type="match status" value="1"/>
</dbReference>
<proteinExistence type="predicted"/>
<dbReference type="PANTHER" id="PTHR38687:SF1">
    <property type="entry name" value="CELL DIVISION PROTEIN DEDD"/>
    <property type="match status" value="1"/>
</dbReference>
<evidence type="ECO:0000256" key="1">
    <source>
        <dbReference type="SAM" id="MobiDB-lite"/>
    </source>
</evidence>
<sequence>MIGLLLLLLLAAILAPLVLRTPEQVRLALDMSIPEAPRISEPEIAPVVSEEEQAATDRQIDEEQQQVAAAEPEPRAAPPVVEEEPSADEEPSEAPQPAAQDAPQPGFTVQVASFSDVANAQALVARLREAGYSAYHREVRQDGNTWQRVFVGPEIKRERAEALRQRLADDKAFALEGLVRSFVP</sequence>
<feature type="domain" description="SPOR" evidence="2">
    <location>
        <begin position="101"/>
        <end position="181"/>
    </location>
</feature>
<organism evidence="3 4">
    <name type="scientific">Alloalcanivorax venustensis ISO4</name>
    <dbReference type="NCBI Taxonomy" id="1177184"/>
    <lineage>
        <taxon>Bacteria</taxon>
        <taxon>Pseudomonadati</taxon>
        <taxon>Pseudomonadota</taxon>
        <taxon>Gammaproteobacteria</taxon>
        <taxon>Oceanospirillales</taxon>
        <taxon>Alcanivoracaceae</taxon>
        <taxon>Alloalcanivorax</taxon>
    </lineage>
</organism>
<dbReference type="InterPro" id="IPR052521">
    <property type="entry name" value="Cell_div_SPOR-domain"/>
</dbReference>
<comment type="caution">
    <text evidence="3">The sequence shown here is derived from an EMBL/GenBank/DDBJ whole genome shotgun (WGS) entry which is preliminary data.</text>
</comment>
<evidence type="ECO:0000313" key="3">
    <source>
        <dbReference type="EMBL" id="MBF5054277.1"/>
    </source>
</evidence>
<feature type="compositionally biased region" description="Acidic residues" evidence="1">
    <location>
        <begin position="81"/>
        <end position="92"/>
    </location>
</feature>
<feature type="compositionally biased region" description="Low complexity" evidence="1">
    <location>
        <begin position="93"/>
        <end position="105"/>
    </location>
</feature>
<dbReference type="PROSITE" id="PS51724">
    <property type="entry name" value="SPOR"/>
    <property type="match status" value="1"/>
</dbReference>
<evidence type="ECO:0000313" key="4">
    <source>
        <dbReference type="Proteomes" id="UP000644441"/>
    </source>
</evidence>
<keyword evidence="4" id="KW-1185">Reference proteome</keyword>
<reference evidence="3 4" key="1">
    <citation type="submission" date="2012-09" db="EMBL/GenBank/DDBJ databases">
        <title>Genome Sequence of alkane-degrading Bacterium Alcanivorax venustensis ISO4.</title>
        <authorList>
            <person name="Lai Q."/>
            <person name="Shao Z."/>
        </authorList>
    </citation>
    <scope>NUCLEOTIDE SEQUENCE [LARGE SCALE GENOMIC DNA]</scope>
    <source>
        <strain evidence="3 4">ISO4</strain>
    </source>
</reference>
<dbReference type="Pfam" id="PF05036">
    <property type="entry name" value="SPOR"/>
    <property type="match status" value="1"/>
</dbReference>
<accession>A0ABS0AKX6</accession>
<dbReference type="Proteomes" id="UP000644441">
    <property type="component" value="Unassembled WGS sequence"/>
</dbReference>
<name>A0ABS0AKX6_9GAMM</name>
<dbReference type="EMBL" id="ARXR01000036">
    <property type="protein sequence ID" value="MBF5054277.1"/>
    <property type="molecule type" value="Genomic_DNA"/>
</dbReference>
<dbReference type="Gene3D" id="3.30.70.1070">
    <property type="entry name" value="Sporulation related repeat"/>
    <property type="match status" value="1"/>
</dbReference>
<dbReference type="InterPro" id="IPR007730">
    <property type="entry name" value="SPOR-like_dom"/>
</dbReference>